<evidence type="ECO:0000256" key="1">
    <source>
        <dbReference type="ARBA" id="ARBA00022605"/>
    </source>
</evidence>
<dbReference type="GO" id="GO:0005737">
    <property type="term" value="C:cytoplasm"/>
    <property type="evidence" value="ECO:0000318"/>
    <property type="project" value="GO_Central"/>
</dbReference>
<dbReference type="Proteomes" id="UP000235145">
    <property type="component" value="Unassembled WGS sequence"/>
</dbReference>
<dbReference type="Gene3D" id="3.40.190.10">
    <property type="entry name" value="Periplasmic binding protein-like II"/>
    <property type="match status" value="1"/>
</dbReference>
<reference evidence="7 8" key="1">
    <citation type="journal article" date="2017" name="Nat. Commun.">
        <title>Genome assembly with in vitro proximity ligation data and whole-genome triplication in lettuce.</title>
        <authorList>
            <person name="Reyes-Chin-Wo S."/>
            <person name="Wang Z."/>
            <person name="Yang X."/>
            <person name="Kozik A."/>
            <person name="Arikit S."/>
            <person name="Song C."/>
            <person name="Xia L."/>
            <person name="Froenicke L."/>
            <person name="Lavelle D.O."/>
            <person name="Truco M.J."/>
            <person name="Xia R."/>
            <person name="Zhu S."/>
            <person name="Xu C."/>
            <person name="Xu H."/>
            <person name="Xu X."/>
            <person name="Cox K."/>
            <person name="Korf I."/>
            <person name="Meyers B.C."/>
            <person name="Michelmore R.W."/>
        </authorList>
    </citation>
    <scope>NUCLEOTIDE SEQUENCE [LARGE SCALE GENOMIC DNA]</scope>
    <source>
        <strain evidence="8">cv. Salinas</strain>
        <tissue evidence="7">Seedlings</tissue>
    </source>
</reference>
<dbReference type="AlphaFoldDB" id="A0A9R1W238"/>
<dbReference type="Gene3D" id="3.30.70.260">
    <property type="match status" value="1"/>
</dbReference>
<dbReference type="GO" id="GO:0009507">
    <property type="term" value="C:chloroplast"/>
    <property type="evidence" value="ECO:0000318"/>
    <property type="project" value="GO_Central"/>
</dbReference>
<evidence type="ECO:0000313" key="7">
    <source>
        <dbReference type="EMBL" id="KAJ0215643.1"/>
    </source>
</evidence>
<dbReference type="Pfam" id="PF00800">
    <property type="entry name" value="PDT"/>
    <property type="match status" value="1"/>
</dbReference>
<dbReference type="PANTHER" id="PTHR21022">
    <property type="entry name" value="PREPHENATE DEHYDRATASE P PROTEIN"/>
    <property type="match status" value="1"/>
</dbReference>
<dbReference type="GO" id="GO:0009094">
    <property type="term" value="P:L-phenylalanine biosynthetic process"/>
    <property type="evidence" value="ECO:0000318"/>
    <property type="project" value="GO_Central"/>
</dbReference>
<keyword evidence="3" id="KW-0584">Phenylalanine biosynthesis</keyword>
<dbReference type="GO" id="GO:0047769">
    <property type="term" value="F:arogenate dehydratase activity"/>
    <property type="evidence" value="ECO:0000318"/>
    <property type="project" value="GO_Central"/>
</dbReference>
<keyword evidence="2" id="KW-0057">Aromatic amino acid biosynthesis</keyword>
<proteinExistence type="predicted"/>
<dbReference type="InterPro" id="IPR045865">
    <property type="entry name" value="ACT-like_dom_sf"/>
</dbReference>
<name>A0A9R1W238_LACSA</name>
<dbReference type="EMBL" id="NBSK02000003">
    <property type="protein sequence ID" value="KAJ0215643.1"/>
    <property type="molecule type" value="Genomic_DNA"/>
</dbReference>
<dbReference type="GO" id="GO:0004664">
    <property type="term" value="F:prephenate dehydratase activity"/>
    <property type="evidence" value="ECO:0000318"/>
    <property type="project" value="GO_Central"/>
</dbReference>
<comment type="pathway">
    <text evidence="5">Amino-acid biosynthesis.</text>
</comment>
<dbReference type="SUPFAM" id="SSF55021">
    <property type="entry name" value="ACT-like"/>
    <property type="match status" value="1"/>
</dbReference>
<evidence type="ECO:0000256" key="2">
    <source>
        <dbReference type="ARBA" id="ARBA00023141"/>
    </source>
</evidence>
<gene>
    <name evidence="7" type="ORF">LSAT_V11C300143700</name>
</gene>
<feature type="domain" description="Prephenate dehydratase" evidence="6">
    <location>
        <begin position="65"/>
        <end position="133"/>
    </location>
</feature>
<organism evidence="7 8">
    <name type="scientific">Lactuca sativa</name>
    <name type="common">Garden lettuce</name>
    <dbReference type="NCBI Taxonomy" id="4236"/>
    <lineage>
        <taxon>Eukaryota</taxon>
        <taxon>Viridiplantae</taxon>
        <taxon>Streptophyta</taxon>
        <taxon>Embryophyta</taxon>
        <taxon>Tracheophyta</taxon>
        <taxon>Spermatophyta</taxon>
        <taxon>Magnoliopsida</taxon>
        <taxon>eudicotyledons</taxon>
        <taxon>Gunneridae</taxon>
        <taxon>Pentapetalae</taxon>
        <taxon>asterids</taxon>
        <taxon>campanulids</taxon>
        <taxon>Asterales</taxon>
        <taxon>Asteraceae</taxon>
        <taxon>Cichorioideae</taxon>
        <taxon>Cichorieae</taxon>
        <taxon>Lactucinae</taxon>
        <taxon>Lactuca</taxon>
    </lineage>
</organism>
<protein>
    <recommendedName>
        <fullName evidence="6">Prephenate dehydratase domain-containing protein</fullName>
    </recommendedName>
</protein>
<evidence type="ECO:0000256" key="5">
    <source>
        <dbReference type="ARBA" id="ARBA00029440"/>
    </source>
</evidence>
<keyword evidence="1" id="KW-0028">Amino-acid biosynthesis</keyword>
<sequence>MGKKIKYIAYTGVSPTIQNSLSELDVHGDDVNQSNEKDEDASEAGNELVGVVSDENLLELLELAMSSNTAETVKRARELMELGVYPMIVALESIRDTGAVASSRATEIGLDILAQTIQDDLDNITRFLMLAREPIIPGIDKPHKTSIMFTLEEGPRVLFNALAVFGLREINLSKVSYFFHPFI</sequence>
<accession>A0A9R1W238</accession>
<evidence type="ECO:0000256" key="4">
    <source>
        <dbReference type="ARBA" id="ARBA00023239"/>
    </source>
</evidence>
<dbReference type="SUPFAM" id="SSF53850">
    <property type="entry name" value="Periplasmic binding protein-like II"/>
    <property type="match status" value="1"/>
</dbReference>
<keyword evidence="4" id="KW-0456">Lyase</keyword>
<evidence type="ECO:0000259" key="6">
    <source>
        <dbReference type="Pfam" id="PF00800"/>
    </source>
</evidence>
<evidence type="ECO:0000313" key="8">
    <source>
        <dbReference type="Proteomes" id="UP000235145"/>
    </source>
</evidence>
<dbReference type="InterPro" id="IPR001086">
    <property type="entry name" value="Preph_deHydtase"/>
</dbReference>
<dbReference type="PANTHER" id="PTHR21022:SF20">
    <property type="entry name" value="AROGENATE DEHYDRATASE_PREPHENATE DEHYDRATASE 1, CHLOROPLASTIC"/>
    <property type="match status" value="1"/>
</dbReference>
<keyword evidence="8" id="KW-1185">Reference proteome</keyword>
<comment type="caution">
    <text evidence="7">The sequence shown here is derived from an EMBL/GenBank/DDBJ whole genome shotgun (WGS) entry which is preliminary data.</text>
</comment>
<evidence type="ECO:0000256" key="3">
    <source>
        <dbReference type="ARBA" id="ARBA00023222"/>
    </source>
</evidence>